<accession>A0A091BVH3</accession>
<comment type="caution">
    <text evidence="2">The sequence shown here is derived from an EMBL/GenBank/DDBJ whole genome shotgun (WGS) entry which is preliminary data.</text>
</comment>
<evidence type="ECO:0000313" key="3">
    <source>
        <dbReference type="Proteomes" id="UP000029392"/>
    </source>
</evidence>
<evidence type="ECO:0008006" key="4">
    <source>
        <dbReference type="Google" id="ProtNLM"/>
    </source>
</evidence>
<protein>
    <recommendedName>
        <fullName evidence="4">DUF1232 domain-containing protein</fullName>
    </recommendedName>
</protein>
<dbReference type="PATRIC" id="fig|1384054.3.peg.1346"/>
<keyword evidence="3" id="KW-1185">Reference proteome</keyword>
<sequence length="208" mass="23568">MNAQLRHDDLALPLPPPSHDARRRQFGDLTLGDAAVARFNALLAELSPDAPRVSADQLVTLARWLQQQPADQAVAILSERLARAEQLRRMLNDGDWEVDADMRERARMLTSYLQQVDDLIPDDQPLVGHLDDALLVELAWPAFHAETLDYRDFCRFRSAERPRGTAAERRLAWENACLAEAALLQQRRDVRARRYAGGQPLPALFRVS</sequence>
<organism evidence="2 3">
    <name type="scientific">Arenimonas malthae CC-JY-1</name>
    <dbReference type="NCBI Taxonomy" id="1384054"/>
    <lineage>
        <taxon>Bacteria</taxon>
        <taxon>Pseudomonadati</taxon>
        <taxon>Pseudomonadota</taxon>
        <taxon>Gammaproteobacteria</taxon>
        <taxon>Lysobacterales</taxon>
        <taxon>Lysobacteraceae</taxon>
        <taxon>Arenimonas</taxon>
    </lineage>
</organism>
<reference evidence="2 3" key="1">
    <citation type="submission" date="2013-09" db="EMBL/GenBank/DDBJ databases">
        <title>Genome sequencing of Arenimonas malthae.</title>
        <authorList>
            <person name="Chen F."/>
            <person name="Wang G."/>
        </authorList>
    </citation>
    <scope>NUCLEOTIDE SEQUENCE [LARGE SCALE GENOMIC DNA]</scope>
    <source>
        <strain evidence="2 3">CC-JY-1</strain>
    </source>
</reference>
<dbReference type="OrthoDB" id="6023226at2"/>
<dbReference type="EMBL" id="AVCH01000152">
    <property type="protein sequence ID" value="KFN48335.1"/>
    <property type="molecule type" value="Genomic_DNA"/>
</dbReference>
<gene>
    <name evidence="2" type="ORF">N790_06650</name>
</gene>
<dbReference type="RefSeq" id="WP_043802679.1">
    <property type="nucleotide sequence ID" value="NZ_AVCH01000152.1"/>
</dbReference>
<dbReference type="AlphaFoldDB" id="A0A091BVH3"/>
<dbReference type="eggNOG" id="COG3339">
    <property type="taxonomic scope" value="Bacteria"/>
</dbReference>
<proteinExistence type="predicted"/>
<name>A0A091BVH3_9GAMM</name>
<feature type="region of interest" description="Disordered" evidence="1">
    <location>
        <begin position="1"/>
        <end position="22"/>
    </location>
</feature>
<dbReference type="STRING" id="1384054.N790_06650"/>
<feature type="compositionally biased region" description="Basic and acidic residues" evidence="1">
    <location>
        <begin position="1"/>
        <end position="10"/>
    </location>
</feature>
<evidence type="ECO:0000256" key="1">
    <source>
        <dbReference type="SAM" id="MobiDB-lite"/>
    </source>
</evidence>
<dbReference type="Proteomes" id="UP000029392">
    <property type="component" value="Unassembled WGS sequence"/>
</dbReference>
<evidence type="ECO:0000313" key="2">
    <source>
        <dbReference type="EMBL" id="KFN48335.1"/>
    </source>
</evidence>